<accession>A0A4R7FKG4</accession>
<feature type="transmembrane region" description="Helical" evidence="1">
    <location>
        <begin position="199"/>
        <end position="223"/>
    </location>
</feature>
<dbReference type="EMBL" id="SOAM01000002">
    <property type="protein sequence ID" value="TDS76861.1"/>
    <property type="molecule type" value="Genomic_DNA"/>
</dbReference>
<evidence type="ECO:0000313" key="3">
    <source>
        <dbReference type="Proteomes" id="UP000295344"/>
    </source>
</evidence>
<protein>
    <submittedName>
        <fullName evidence="2">Uncharacterized protein DUF4389</fullName>
    </submittedName>
</protein>
<feature type="transmembrane region" description="Helical" evidence="1">
    <location>
        <begin position="363"/>
        <end position="384"/>
    </location>
</feature>
<dbReference type="OrthoDB" id="156718at2"/>
<feature type="transmembrane region" description="Helical" evidence="1">
    <location>
        <begin position="390"/>
        <end position="415"/>
    </location>
</feature>
<evidence type="ECO:0000313" key="2">
    <source>
        <dbReference type="EMBL" id="TDS76861.1"/>
    </source>
</evidence>
<feature type="transmembrane region" description="Helical" evidence="1">
    <location>
        <begin position="20"/>
        <end position="46"/>
    </location>
</feature>
<dbReference type="Pfam" id="PF14333">
    <property type="entry name" value="DUF4389"/>
    <property type="match status" value="2"/>
</dbReference>
<keyword evidence="1" id="KW-0812">Transmembrane</keyword>
<dbReference type="Proteomes" id="UP000295344">
    <property type="component" value="Unassembled WGS sequence"/>
</dbReference>
<evidence type="ECO:0000256" key="1">
    <source>
        <dbReference type="SAM" id="Phobius"/>
    </source>
</evidence>
<gene>
    <name evidence="2" type="ORF">CLV52_1799</name>
</gene>
<feature type="transmembrane region" description="Helical" evidence="1">
    <location>
        <begin position="273"/>
        <end position="296"/>
    </location>
</feature>
<comment type="caution">
    <text evidence="2">The sequence shown here is derived from an EMBL/GenBank/DDBJ whole genome shotgun (WGS) entry which is preliminary data.</text>
</comment>
<keyword evidence="3" id="KW-1185">Reference proteome</keyword>
<sequence length="472" mass="49857">MTTSAPATTAPTGRPHRTSAGGVVLVVVGVLLVAIATSVLAAALAVGARDPRGWFTSPTASISTGTVAVTTADVAGIGTPVPALPVDLGRIRIRVQGDRPLFVGIAPREDVDRYLSGVARTEVVGVESRPFRVDYRDVLGSRTPDPPTAQDFWVARATGTGSQEVVWPVRAGRWAVVVMNADATAGVTARVQAAYATDLLAPLVAGAAATAGVLLLVGVPLLLTGTAAVGRALDRDAAPEPGQGPPVVLTARTDAAPSRWLWLVKWLLAVPHLVLLAGLWIALTVTTAAAGVVVLFTGRYPRSWFAFDVGVLRWSWRVAFYGYAALGTDRYPPFALAPRDDYPADLRVARPERLTNGLVLVKWWLLAVPHYLVLAALTGGWLLVPTPWPWSGASLSSGISVLGVLVLVTGVLLLITGRYHAGLRDLVVGIDRWAFRVAAYALLLRDEYPPFRLDQGEDERTTASAAPAGGPR</sequence>
<name>A0A4R7FKG4_9MICO</name>
<reference evidence="2 3" key="1">
    <citation type="submission" date="2019-03" db="EMBL/GenBank/DDBJ databases">
        <title>Genomic Encyclopedia of Archaeal and Bacterial Type Strains, Phase II (KMG-II): from individual species to whole genera.</title>
        <authorList>
            <person name="Goeker M."/>
        </authorList>
    </citation>
    <scope>NUCLEOTIDE SEQUENCE [LARGE SCALE GENOMIC DNA]</scope>
    <source>
        <strain evidence="2 3">DSM 24782</strain>
    </source>
</reference>
<dbReference type="AlphaFoldDB" id="A0A4R7FKG4"/>
<organism evidence="2 3">
    <name type="scientific">Amnibacterium kyonggiense</name>
    <dbReference type="NCBI Taxonomy" id="595671"/>
    <lineage>
        <taxon>Bacteria</taxon>
        <taxon>Bacillati</taxon>
        <taxon>Actinomycetota</taxon>
        <taxon>Actinomycetes</taxon>
        <taxon>Micrococcales</taxon>
        <taxon>Microbacteriaceae</taxon>
        <taxon>Amnibacterium</taxon>
    </lineage>
</organism>
<keyword evidence="1" id="KW-1133">Transmembrane helix</keyword>
<dbReference type="InterPro" id="IPR025498">
    <property type="entry name" value="DUF4389"/>
</dbReference>
<dbReference type="RefSeq" id="WP_133766010.1">
    <property type="nucleotide sequence ID" value="NZ_BAAARP010000002.1"/>
</dbReference>
<keyword evidence="1" id="KW-0472">Membrane</keyword>
<proteinExistence type="predicted"/>